<dbReference type="RefSeq" id="WP_107726226.1">
    <property type="nucleotide sequence ID" value="NZ_PZZP01000001.1"/>
</dbReference>
<reference evidence="1 2" key="1">
    <citation type="submission" date="2018-04" db="EMBL/GenBank/DDBJ databases">
        <title>Genomic Encyclopedia of Archaeal and Bacterial Type Strains, Phase II (KMG-II): from individual species to whole genera.</title>
        <authorList>
            <person name="Goeker M."/>
        </authorList>
    </citation>
    <scope>NUCLEOTIDE SEQUENCE [LARGE SCALE GENOMIC DNA]</scope>
    <source>
        <strain evidence="1 2">DSM 45169</strain>
    </source>
</reference>
<dbReference type="EMBL" id="PZZP01000001">
    <property type="protein sequence ID" value="PTM59326.1"/>
    <property type="molecule type" value="Genomic_DNA"/>
</dbReference>
<gene>
    <name evidence="1" type="ORF">C8J48_1938</name>
</gene>
<name>A0A2T4ZBU2_9BACL</name>
<proteinExistence type="predicted"/>
<evidence type="ECO:0000313" key="2">
    <source>
        <dbReference type="Proteomes" id="UP000241639"/>
    </source>
</evidence>
<comment type="caution">
    <text evidence="1">The sequence shown here is derived from an EMBL/GenBank/DDBJ whole genome shotgun (WGS) entry which is preliminary data.</text>
</comment>
<sequence>MRPDRKSFHLVNLSQRSDVMRRISETESDLQELLDTPVALIAYLEGNDGNEKNGTEKGV</sequence>
<organism evidence="1 2">
    <name type="scientific">Desmospora activa DSM 45169</name>
    <dbReference type="NCBI Taxonomy" id="1121389"/>
    <lineage>
        <taxon>Bacteria</taxon>
        <taxon>Bacillati</taxon>
        <taxon>Bacillota</taxon>
        <taxon>Bacilli</taxon>
        <taxon>Bacillales</taxon>
        <taxon>Thermoactinomycetaceae</taxon>
        <taxon>Desmospora</taxon>
    </lineage>
</organism>
<keyword evidence="2" id="KW-1185">Reference proteome</keyword>
<dbReference type="Proteomes" id="UP000241639">
    <property type="component" value="Unassembled WGS sequence"/>
</dbReference>
<accession>A0A2T4ZBU2</accession>
<evidence type="ECO:0000313" key="1">
    <source>
        <dbReference type="EMBL" id="PTM59326.1"/>
    </source>
</evidence>
<protein>
    <submittedName>
        <fullName evidence="1">Uncharacterized protein</fullName>
    </submittedName>
</protein>
<dbReference type="AlphaFoldDB" id="A0A2T4ZBU2"/>